<name>A0A6S7KGW2_PARCT</name>
<feature type="region of interest" description="Disordered" evidence="1">
    <location>
        <begin position="1"/>
        <end position="51"/>
    </location>
</feature>
<gene>
    <name evidence="2" type="ORF">PACLA_8A000498</name>
</gene>
<sequence length="144" mass="16571">MSVSQSTNQSETGQDEHEDQDASARSRNPKLTLDHEGIRYERSQQLRRNRSAAKGVVTKKIKKLTELTTSVIDASEARIKAQEFKDVAVKFYLAHADYHVTIMDEYDLQDSEEYFQNETQRIEAFKRTLADWIHSLSNPNPSPL</sequence>
<accession>A0A6S7KGW2</accession>
<feature type="compositionally biased region" description="Polar residues" evidence="1">
    <location>
        <begin position="1"/>
        <end position="12"/>
    </location>
</feature>
<protein>
    <submittedName>
        <fullName evidence="2">Uncharacterized protein</fullName>
    </submittedName>
</protein>
<comment type="caution">
    <text evidence="2">The sequence shown here is derived from an EMBL/GenBank/DDBJ whole genome shotgun (WGS) entry which is preliminary data.</text>
</comment>
<proteinExistence type="predicted"/>
<feature type="non-terminal residue" evidence="2">
    <location>
        <position position="144"/>
    </location>
</feature>
<evidence type="ECO:0000256" key="1">
    <source>
        <dbReference type="SAM" id="MobiDB-lite"/>
    </source>
</evidence>
<evidence type="ECO:0000313" key="2">
    <source>
        <dbReference type="EMBL" id="CAB4045106.1"/>
    </source>
</evidence>
<organism evidence="2 3">
    <name type="scientific">Paramuricea clavata</name>
    <name type="common">Red gorgonian</name>
    <name type="synonym">Violescent sea-whip</name>
    <dbReference type="NCBI Taxonomy" id="317549"/>
    <lineage>
        <taxon>Eukaryota</taxon>
        <taxon>Metazoa</taxon>
        <taxon>Cnidaria</taxon>
        <taxon>Anthozoa</taxon>
        <taxon>Octocorallia</taxon>
        <taxon>Malacalcyonacea</taxon>
        <taxon>Plexauridae</taxon>
        <taxon>Paramuricea</taxon>
    </lineage>
</organism>
<evidence type="ECO:0000313" key="3">
    <source>
        <dbReference type="Proteomes" id="UP001152795"/>
    </source>
</evidence>
<dbReference type="AlphaFoldDB" id="A0A6S7KGW2"/>
<reference evidence="2" key="1">
    <citation type="submission" date="2020-04" db="EMBL/GenBank/DDBJ databases">
        <authorList>
            <person name="Alioto T."/>
            <person name="Alioto T."/>
            <person name="Gomez Garrido J."/>
        </authorList>
    </citation>
    <scope>NUCLEOTIDE SEQUENCE</scope>
    <source>
        <strain evidence="2">A484AB</strain>
    </source>
</reference>
<dbReference type="Proteomes" id="UP001152795">
    <property type="component" value="Unassembled WGS sequence"/>
</dbReference>
<feature type="compositionally biased region" description="Basic and acidic residues" evidence="1">
    <location>
        <begin position="32"/>
        <end position="44"/>
    </location>
</feature>
<keyword evidence="3" id="KW-1185">Reference proteome</keyword>
<dbReference type="EMBL" id="CACRXK020037630">
    <property type="protein sequence ID" value="CAB4045106.1"/>
    <property type="molecule type" value="Genomic_DNA"/>
</dbReference>